<dbReference type="InterPro" id="IPR002563">
    <property type="entry name" value="Flavin_Rdtase-like_dom"/>
</dbReference>
<comment type="caution">
    <text evidence="4">The sequence shown here is derived from an EMBL/GenBank/DDBJ whole genome shotgun (WGS) entry which is preliminary data.</text>
</comment>
<gene>
    <name evidence="4" type="ORF">DIE28_01145</name>
</gene>
<dbReference type="SUPFAM" id="SSF50475">
    <property type="entry name" value="FMN-binding split barrel"/>
    <property type="match status" value="1"/>
</dbReference>
<evidence type="ECO:0000313" key="4">
    <source>
        <dbReference type="EMBL" id="RDW14769.1"/>
    </source>
</evidence>
<keyword evidence="2" id="KW-0560">Oxidoreductase</keyword>
<accession>A0A3D8PHR9</accession>
<dbReference type="GO" id="GO:0010181">
    <property type="term" value="F:FMN binding"/>
    <property type="evidence" value="ECO:0007669"/>
    <property type="project" value="InterPro"/>
</dbReference>
<dbReference type="PANTHER" id="PTHR30466:SF11">
    <property type="entry name" value="FLAVIN-DEPENDENT MONOOXYGENASE, REDUCTASE SUBUNIT HSAB"/>
    <property type="match status" value="1"/>
</dbReference>
<proteinExistence type="inferred from homology"/>
<dbReference type="PANTHER" id="PTHR30466">
    <property type="entry name" value="FLAVIN REDUCTASE"/>
    <property type="match status" value="1"/>
</dbReference>
<dbReference type="GO" id="GO:0042602">
    <property type="term" value="F:riboflavin reductase (NADPH) activity"/>
    <property type="evidence" value="ECO:0007669"/>
    <property type="project" value="TreeGrafter"/>
</dbReference>
<evidence type="ECO:0000256" key="2">
    <source>
        <dbReference type="ARBA" id="ARBA00023002"/>
    </source>
</evidence>
<evidence type="ECO:0000313" key="5">
    <source>
        <dbReference type="Proteomes" id="UP000256679"/>
    </source>
</evidence>
<name>A0A3D8PHR9_9RHOB</name>
<comment type="similarity">
    <text evidence="1">Belongs to the non-flavoprotein flavin reductase family.</text>
</comment>
<dbReference type="Gene3D" id="2.30.110.10">
    <property type="entry name" value="Electron Transport, Fmn-binding Protein, Chain A"/>
    <property type="match status" value="1"/>
</dbReference>
<keyword evidence="5" id="KW-1185">Reference proteome</keyword>
<dbReference type="InterPro" id="IPR012349">
    <property type="entry name" value="Split_barrel_FMN-bd"/>
</dbReference>
<dbReference type="AlphaFoldDB" id="A0A3D8PHR9"/>
<organism evidence="4 5">
    <name type="scientific">Paracoccus thiocyanatus</name>
    <dbReference type="NCBI Taxonomy" id="34006"/>
    <lineage>
        <taxon>Bacteria</taxon>
        <taxon>Pseudomonadati</taxon>
        <taxon>Pseudomonadota</taxon>
        <taxon>Alphaproteobacteria</taxon>
        <taxon>Rhodobacterales</taxon>
        <taxon>Paracoccaceae</taxon>
        <taxon>Paracoccus</taxon>
    </lineage>
</organism>
<sequence>MAKHIITQNGRLTLACAGTLSEENGMTAAKQAPGHGLTPREFRDVLGAFPTGVTVMTTQHEDRLAGVTVSSFNTLSLDPPLVLWSLSLAAPSLPVFRAAGRFVVNILAEGQEAVALQFARGSDDKFRGIALADLECGLPAIAGAAAHVVCDIHGRAPGGDHEIFIGRVAQANHQPQPPIVFHRGRFGSFQAAS</sequence>
<protein>
    <recommendedName>
        <fullName evidence="3">Flavin reductase like domain-containing protein</fullName>
    </recommendedName>
</protein>
<reference evidence="4 5" key="1">
    <citation type="submission" date="2018-05" db="EMBL/GenBank/DDBJ databases">
        <title>Whole genome sequencing of Paracoccus thiocyanatus SST.</title>
        <authorList>
            <person name="Ghosh W."/>
            <person name="Rameez M.J."/>
            <person name="Roy C."/>
        </authorList>
    </citation>
    <scope>NUCLEOTIDE SEQUENCE [LARGE SCALE GENOMIC DNA]</scope>
    <source>
        <strain evidence="4 5">SST</strain>
    </source>
</reference>
<dbReference type="Proteomes" id="UP000256679">
    <property type="component" value="Unassembled WGS sequence"/>
</dbReference>
<feature type="domain" description="Flavin reductase like" evidence="3">
    <location>
        <begin position="46"/>
        <end position="188"/>
    </location>
</feature>
<dbReference type="Pfam" id="PF01613">
    <property type="entry name" value="Flavin_Reduct"/>
    <property type="match status" value="1"/>
</dbReference>
<evidence type="ECO:0000259" key="3">
    <source>
        <dbReference type="SMART" id="SM00903"/>
    </source>
</evidence>
<evidence type="ECO:0000256" key="1">
    <source>
        <dbReference type="ARBA" id="ARBA00008898"/>
    </source>
</evidence>
<dbReference type="EMBL" id="QFCQ01000003">
    <property type="protein sequence ID" value="RDW14769.1"/>
    <property type="molecule type" value="Genomic_DNA"/>
</dbReference>
<dbReference type="SMART" id="SM00903">
    <property type="entry name" value="Flavin_Reduct"/>
    <property type="match status" value="1"/>
</dbReference>
<dbReference type="InterPro" id="IPR050268">
    <property type="entry name" value="NADH-dep_flavin_reductase"/>
</dbReference>